<keyword evidence="1" id="KW-0732">Signal</keyword>
<feature type="domain" description="PDZ" evidence="2">
    <location>
        <begin position="333"/>
        <end position="391"/>
    </location>
</feature>
<accession>A0A9D1HA30</accession>
<dbReference type="PROSITE" id="PS51257">
    <property type="entry name" value="PROKAR_LIPOPROTEIN"/>
    <property type="match status" value="1"/>
</dbReference>
<dbReference type="AlphaFoldDB" id="A0A9D1HA30"/>
<dbReference type="InterPro" id="IPR021109">
    <property type="entry name" value="Peptidase_aspartic_dom_sf"/>
</dbReference>
<proteinExistence type="predicted"/>
<reference evidence="3" key="1">
    <citation type="submission" date="2020-10" db="EMBL/GenBank/DDBJ databases">
        <authorList>
            <person name="Gilroy R."/>
        </authorList>
    </citation>
    <scope>NUCLEOTIDE SEQUENCE</scope>
    <source>
        <strain evidence="3">1383</strain>
    </source>
</reference>
<dbReference type="Pfam" id="PF17820">
    <property type="entry name" value="PDZ_6"/>
    <property type="match status" value="1"/>
</dbReference>
<sequence>MKKTLLYFFLAIGLLTGACNSTPKEEEAFHACMRPAFHSHIYLPVTISDSIRGQFVFDTGATGFYLDSLFYAENFSSQAYPLGKALLQGAGVEQKMTPLVTIPLVFSIDTLSGEYQSSITPLIELKEILGRKADGIVGKDFFSAAAGKYLAIDYLHGRFAVASTLPDTSGYRRIALELHNGQLFLHTRISISGKQIEGPFLLDTGCGGSIILTRSTAQQYALEQLPCEKARYRFYPGGIGGYSEQTNLLAQEAVLDTFRLKDLSVAYSSDAAGALSSRDYLGLIGNKILNRFDVILDLKDNYLYLRPNAYYAQPYENYGSGLLCTDRTDICEGVVITGLRVESAAEEAGVMLGDVLLAIDTTQVKHISKEQIEHLLQDTTRTSVVLSLQRNGQTFERSIKPERGL</sequence>
<evidence type="ECO:0000313" key="4">
    <source>
        <dbReference type="Proteomes" id="UP000824161"/>
    </source>
</evidence>
<evidence type="ECO:0000259" key="2">
    <source>
        <dbReference type="PROSITE" id="PS50106"/>
    </source>
</evidence>
<dbReference type="SMART" id="SM00228">
    <property type="entry name" value="PDZ"/>
    <property type="match status" value="1"/>
</dbReference>
<evidence type="ECO:0000256" key="1">
    <source>
        <dbReference type="SAM" id="SignalP"/>
    </source>
</evidence>
<dbReference type="InterPro" id="IPR001478">
    <property type="entry name" value="PDZ"/>
</dbReference>
<feature type="signal peptide" evidence="1">
    <location>
        <begin position="1"/>
        <end position="21"/>
    </location>
</feature>
<dbReference type="Proteomes" id="UP000824161">
    <property type="component" value="Unassembled WGS sequence"/>
</dbReference>
<dbReference type="SUPFAM" id="SSF50156">
    <property type="entry name" value="PDZ domain-like"/>
    <property type="match status" value="1"/>
</dbReference>
<dbReference type="InterPro" id="IPR041489">
    <property type="entry name" value="PDZ_6"/>
</dbReference>
<reference evidence="3" key="2">
    <citation type="journal article" date="2021" name="PeerJ">
        <title>Extensive microbial diversity within the chicken gut microbiome revealed by metagenomics and culture.</title>
        <authorList>
            <person name="Gilroy R."/>
            <person name="Ravi A."/>
            <person name="Getino M."/>
            <person name="Pursley I."/>
            <person name="Horton D.L."/>
            <person name="Alikhan N.F."/>
            <person name="Baker D."/>
            <person name="Gharbi K."/>
            <person name="Hall N."/>
            <person name="Watson M."/>
            <person name="Adriaenssens E.M."/>
            <person name="Foster-Nyarko E."/>
            <person name="Jarju S."/>
            <person name="Secka A."/>
            <person name="Antonio M."/>
            <person name="Oren A."/>
            <person name="Chaudhuri R.R."/>
            <person name="La Ragione R."/>
            <person name="Hildebrand F."/>
            <person name="Pallen M.J."/>
        </authorList>
    </citation>
    <scope>NUCLEOTIDE SEQUENCE</scope>
    <source>
        <strain evidence="3">1383</strain>
    </source>
</reference>
<name>A0A9D1HA30_9FLAO</name>
<feature type="chain" id="PRO_5039138686" description="PDZ domain-containing protein" evidence="1">
    <location>
        <begin position="22"/>
        <end position="405"/>
    </location>
</feature>
<comment type="caution">
    <text evidence="3">The sequence shown here is derived from an EMBL/GenBank/DDBJ whole genome shotgun (WGS) entry which is preliminary data.</text>
</comment>
<protein>
    <recommendedName>
        <fullName evidence="2">PDZ domain-containing protein</fullName>
    </recommendedName>
</protein>
<organism evidence="3 4">
    <name type="scientific">Candidatus Merdimorpha stercoravium</name>
    <dbReference type="NCBI Taxonomy" id="2840863"/>
    <lineage>
        <taxon>Bacteria</taxon>
        <taxon>Pseudomonadati</taxon>
        <taxon>Bacteroidota</taxon>
        <taxon>Flavobacteriia</taxon>
        <taxon>Flavobacteriales</taxon>
        <taxon>Candidatus Merdimorpha</taxon>
    </lineage>
</organism>
<dbReference type="Gene3D" id="2.40.70.10">
    <property type="entry name" value="Acid Proteases"/>
    <property type="match status" value="1"/>
</dbReference>
<dbReference type="PROSITE" id="PS50106">
    <property type="entry name" value="PDZ"/>
    <property type="match status" value="1"/>
</dbReference>
<dbReference type="Gene3D" id="2.30.42.10">
    <property type="match status" value="1"/>
</dbReference>
<dbReference type="InterPro" id="IPR036034">
    <property type="entry name" value="PDZ_sf"/>
</dbReference>
<gene>
    <name evidence="3" type="ORF">IAC44_06190</name>
</gene>
<dbReference type="EMBL" id="DVLY01000151">
    <property type="protein sequence ID" value="HIT98410.1"/>
    <property type="molecule type" value="Genomic_DNA"/>
</dbReference>
<evidence type="ECO:0000313" key="3">
    <source>
        <dbReference type="EMBL" id="HIT98410.1"/>
    </source>
</evidence>